<sequence length="103" mass="11725">MGWSTLNAKLDVILGRNSNGSSSSVRRGREKEIFREERRTTGVIDIVGTQHQRRVVHNPHKQVPPQNLEQERLRKAGPSENKTVEIDKSWKTAVVVIRRSADT</sequence>
<dbReference type="AlphaFoldDB" id="W9SG70"/>
<evidence type="ECO:0000313" key="2">
    <source>
        <dbReference type="EMBL" id="EXC26861.1"/>
    </source>
</evidence>
<feature type="region of interest" description="Disordered" evidence="1">
    <location>
        <begin position="57"/>
        <end position="84"/>
    </location>
</feature>
<dbReference type="EMBL" id="KE346122">
    <property type="protein sequence ID" value="EXC26861.1"/>
    <property type="molecule type" value="Genomic_DNA"/>
</dbReference>
<gene>
    <name evidence="2" type="ORF">L484_016079</name>
</gene>
<reference evidence="3" key="1">
    <citation type="submission" date="2013-01" db="EMBL/GenBank/DDBJ databases">
        <title>Draft Genome Sequence of a Mulberry Tree, Morus notabilis C.K. Schneid.</title>
        <authorList>
            <person name="He N."/>
            <person name="Zhao S."/>
        </authorList>
    </citation>
    <scope>NUCLEOTIDE SEQUENCE</scope>
</reference>
<evidence type="ECO:0000256" key="1">
    <source>
        <dbReference type="SAM" id="MobiDB-lite"/>
    </source>
</evidence>
<organism evidence="2 3">
    <name type="scientific">Morus notabilis</name>
    <dbReference type="NCBI Taxonomy" id="981085"/>
    <lineage>
        <taxon>Eukaryota</taxon>
        <taxon>Viridiplantae</taxon>
        <taxon>Streptophyta</taxon>
        <taxon>Embryophyta</taxon>
        <taxon>Tracheophyta</taxon>
        <taxon>Spermatophyta</taxon>
        <taxon>Magnoliopsida</taxon>
        <taxon>eudicotyledons</taxon>
        <taxon>Gunneridae</taxon>
        <taxon>Pentapetalae</taxon>
        <taxon>rosids</taxon>
        <taxon>fabids</taxon>
        <taxon>Rosales</taxon>
        <taxon>Moraceae</taxon>
        <taxon>Moreae</taxon>
        <taxon>Morus</taxon>
    </lineage>
</organism>
<protein>
    <submittedName>
        <fullName evidence="2">Uncharacterized protein</fullName>
    </submittedName>
</protein>
<accession>W9SG70</accession>
<keyword evidence="3" id="KW-1185">Reference proteome</keyword>
<name>W9SG70_9ROSA</name>
<dbReference type="Proteomes" id="UP000030645">
    <property type="component" value="Unassembled WGS sequence"/>
</dbReference>
<proteinExistence type="predicted"/>
<evidence type="ECO:0000313" key="3">
    <source>
        <dbReference type="Proteomes" id="UP000030645"/>
    </source>
</evidence>